<feature type="transmembrane region" description="Helical" evidence="11">
    <location>
        <begin position="252"/>
        <end position="271"/>
    </location>
</feature>
<evidence type="ECO:0000256" key="8">
    <source>
        <dbReference type="ARBA" id="ARBA00023136"/>
    </source>
</evidence>
<comment type="catalytic activity">
    <reaction evidence="9">
        <text>3',3'-c-di-GMP + H2O = 5'-phosphoguanylyl(3'-&gt;5')guanosine + H(+)</text>
        <dbReference type="Rhea" id="RHEA:24902"/>
        <dbReference type="ChEBI" id="CHEBI:15377"/>
        <dbReference type="ChEBI" id="CHEBI:15378"/>
        <dbReference type="ChEBI" id="CHEBI:58754"/>
        <dbReference type="ChEBI" id="CHEBI:58805"/>
        <dbReference type="EC" id="3.1.4.52"/>
    </reaction>
</comment>
<evidence type="ECO:0000256" key="4">
    <source>
        <dbReference type="ARBA" id="ARBA00022636"/>
    </source>
</evidence>
<keyword evidence="6 13" id="KW-0378">Hydrolase</keyword>
<dbReference type="Proteomes" id="UP000494115">
    <property type="component" value="Unassembled WGS sequence"/>
</dbReference>
<evidence type="ECO:0000256" key="5">
    <source>
        <dbReference type="ARBA" id="ARBA00022692"/>
    </source>
</evidence>
<feature type="compositionally biased region" description="Basic and acidic residues" evidence="10">
    <location>
        <begin position="555"/>
        <end position="564"/>
    </location>
</feature>
<evidence type="ECO:0000256" key="7">
    <source>
        <dbReference type="ARBA" id="ARBA00022989"/>
    </source>
</evidence>
<gene>
    <name evidence="13" type="primary">pdeD</name>
    <name evidence="13" type="ORF">LMG28138_04123</name>
</gene>
<evidence type="ECO:0000256" key="3">
    <source>
        <dbReference type="ARBA" id="ARBA00022475"/>
    </source>
</evidence>
<proteinExistence type="predicted"/>
<name>A0A6S7BDK5_9BURK</name>
<evidence type="ECO:0000313" key="13">
    <source>
        <dbReference type="EMBL" id="CAB3796657.1"/>
    </source>
</evidence>
<dbReference type="Gene3D" id="3.20.20.450">
    <property type="entry name" value="EAL domain"/>
    <property type="match status" value="1"/>
</dbReference>
<dbReference type="GO" id="GO:0071111">
    <property type="term" value="F:cyclic-guanylate-specific phosphodiesterase activity"/>
    <property type="evidence" value="ECO:0007669"/>
    <property type="project" value="UniProtKB-EC"/>
</dbReference>
<protein>
    <recommendedName>
        <fullName evidence="2">cyclic-guanylate-specific phosphodiesterase</fullName>
        <ecNumber evidence="2">3.1.4.52</ecNumber>
    </recommendedName>
</protein>
<evidence type="ECO:0000256" key="2">
    <source>
        <dbReference type="ARBA" id="ARBA00012282"/>
    </source>
</evidence>
<accession>A0A6S7BDK5</accession>
<dbReference type="InterPro" id="IPR050706">
    <property type="entry name" value="Cyclic-di-GMP_PDE-like"/>
</dbReference>
<feature type="transmembrane region" description="Helical" evidence="11">
    <location>
        <begin position="29"/>
        <end position="49"/>
    </location>
</feature>
<evidence type="ECO:0000259" key="12">
    <source>
        <dbReference type="PROSITE" id="PS50883"/>
    </source>
</evidence>
<dbReference type="SMART" id="SM00052">
    <property type="entry name" value="EAL"/>
    <property type="match status" value="1"/>
</dbReference>
<keyword evidence="7 11" id="KW-1133">Transmembrane helix</keyword>
<dbReference type="InterPro" id="IPR035919">
    <property type="entry name" value="EAL_sf"/>
</dbReference>
<evidence type="ECO:0000256" key="11">
    <source>
        <dbReference type="SAM" id="Phobius"/>
    </source>
</evidence>
<dbReference type="EMBL" id="CADIKM010000024">
    <property type="protein sequence ID" value="CAB3796657.1"/>
    <property type="molecule type" value="Genomic_DNA"/>
</dbReference>
<evidence type="ECO:0000256" key="1">
    <source>
        <dbReference type="ARBA" id="ARBA00004651"/>
    </source>
</evidence>
<dbReference type="PROSITE" id="PS50883">
    <property type="entry name" value="EAL"/>
    <property type="match status" value="1"/>
</dbReference>
<dbReference type="GO" id="GO:0005886">
    <property type="term" value="C:plasma membrane"/>
    <property type="evidence" value="ECO:0007669"/>
    <property type="project" value="UniProtKB-SubCell"/>
</dbReference>
<keyword evidence="5 11" id="KW-0812">Transmembrane</keyword>
<keyword evidence="4" id="KW-0973">c-di-GMP</keyword>
<dbReference type="AlphaFoldDB" id="A0A6S7BDK5"/>
<dbReference type="PANTHER" id="PTHR33121:SF70">
    <property type="entry name" value="SIGNALING PROTEIN YKOW"/>
    <property type="match status" value="1"/>
</dbReference>
<dbReference type="InterPro" id="IPR024744">
    <property type="entry name" value="CSS-motif_dom"/>
</dbReference>
<evidence type="ECO:0000313" key="14">
    <source>
        <dbReference type="Proteomes" id="UP000494115"/>
    </source>
</evidence>
<evidence type="ECO:0000256" key="10">
    <source>
        <dbReference type="SAM" id="MobiDB-lite"/>
    </source>
</evidence>
<feature type="region of interest" description="Disordered" evidence="10">
    <location>
        <begin position="535"/>
        <end position="564"/>
    </location>
</feature>
<evidence type="ECO:0000256" key="9">
    <source>
        <dbReference type="ARBA" id="ARBA00034290"/>
    </source>
</evidence>
<dbReference type="InterPro" id="IPR001633">
    <property type="entry name" value="EAL_dom"/>
</dbReference>
<dbReference type="SUPFAM" id="SSF141868">
    <property type="entry name" value="EAL domain-like"/>
    <property type="match status" value="1"/>
</dbReference>
<sequence length="564" mass="62647">MPPVHERVKPIKSYPDHRAARHEMLTSRIALMTLCVVLIVGVFAGLALWQGRAQLFERKHAVAMDVVQSVESMIDRVALEHASLMPLVGIPCDEARQRLSATDAFIPYVRTGALVADGVIYCASSYGATDVPLSSYFSEIRRDRPSYRLVRGTLTQPGRPSLLAFFPDTVPDALGRGVLFYLDGAYLSDILRNDSRFGMDQINLRDGNVMLTLQGAVESDKQPPTASASRFPLEVVVHPSPRLVRDIYQHQLTLFIPIGIAFAALFVWLMSNSFTPRRTLLRAVRAGIARHEFDVHYQPVVELGTGVCVGVEALVRWSHPRWGVVSPNDFIGVVEGDPLIVPMTRMVVERALDELHQQKIPRHLHLAVNLAPRHLQSSHAIADLARLLASHGRGRPVIAEVTERYLFDDPQAALASFETLRKQGVRFALDDFGTDRSTLAQLQDFHFDYLKIDQRFVAELEDDRTDLIRGIIALARQIGLTLIAEGIETMRQHRSLLELGVAYGQGFFYAQPMSAASLARWLALGSTQALVSQGHSRSGAALEPAPPGPRSSRFPRRDLRSDDA</sequence>
<keyword evidence="8 11" id="KW-0472">Membrane</keyword>
<dbReference type="Pfam" id="PF12792">
    <property type="entry name" value="CSS-motif"/>
    <property type="match status" value="1"/>
</dbReference>
<keyword evidence="14" id="KW-1185">Reference proteome</keyword>
<keyword evidence="3" id="KW-1003">Cell membrane</keyword>
<dbReference type="EC" id="3.1.4.52" evidence="2"/>
<dbReference type="Pfam" id="PF00563">
    <property type="entry name" value="EAL"/>
    <property type="match status" value="1"/>
</dbReference>
<dbReference type="PANTHER" id="PTHR33121">
    <property type="entry name" value="CYCLIC DI-GMP PHOSPHODIESTERASE PDEF"/>
    <property type="match status" value="1"/>
</dbReference>
<dbReference type="CDD" id="cd01948">
    <property type="entry name" value="EAL"/>
    <property type="match status" value="1"/>
</dbReference>
<reference evidence="13 14" key="1">
    <citation type="submission" date="2020-04" db="EMBL/GenBank/DDBJ databases">
        <authorList>
            <person name="De Canck E."/>
        </authorList>
    </citation>
    <scope>NUCLEOTIDE SEQUENCE [LARGE SCALE GENOMIC DNA]</scope>
    <source>
        <strain evidence="13 14">LMG 28138</strain>
    </source>
</reference>
<comment type="subcellular location">
    <subcellularLocation>
        <location evidence="1">Cell membrane</location>
        <topology evidence="1">Multi-pass membrane protein</topology>
    </subcellularLocation>
</comment>
<organism evidence="13 14">
    <name type="scientific">Pararobbsia alpina</name>
    <dbReference type="NCBI Taxonomy" id="621374"/>
    <lineage>
        <taxon>Bacteria</taxon>
        <taxon>Pseudomonadati</taxon>
        <taxon>Pseudomonadota</taxon>
        <taxon>Betaproteobacteria</taxon>
        <taxon>Burkholderiales</taxon>
        <taxon>Burkholderiaceae</taxon>
        <taxon>Pararobbsia</taxon>
    </lineage>
</organism>
<evidence type="ECO:0000256" key="6">
    <source>
        <dbReference type="ARBA" id="ARBA00022801"/>
    </source>
</evidence>
<feature type="domain" description="EAL" evidence="12">
    <location>
        <begin position="277"/>
        <end position="526"/>
    </location>
</feature>